<evidence type="ECO:0000313" key="1">
    <source>
        <dbReference type="EMBL" id="KAJ9100623.1"/>
    </source>
</evidence>
<accession>A0ACC2VNF1</accession>
<dbReference type="EMBL" id="JASBWT010000011">
    <property type="protein sequence ID" value="KAJ9100623.1"/>
    <property type="molecule type" value="Genomic_DNA"/>
</dbReference>
<sequence length="476" mass="51281">MADIIIDSLFNGDSATRNAAIDKYFADDAVYRHPLFNVKGKAEIKQAYDMWARMGGGKPVILNKLCSGPTCMIQMEYTVNPLPLVSLTLPSVTTLNVEPSTDAGTQIITFQEDTWSVRHIIENLPIYGWWHKNVVIKALSNAVLFTDRMMVKTDVVNEKYIAPKIAQGEQVAEETLHEAVATSGKVAGAGYQLVTDAASKLFDYSTEAAGQAYATVKSVQVKTEGKVEDVALEGARQAGVIVGATKSTLDRVLFFIAQVMSFVMQMLATVNGKAHKAIDEGKARAKSQYDQGMAKASAVTAEARDVAESADASMHDAKSEAVNQYSSGYQQGNKRGILGLASWWGDKIQAQVPYAATARAYAVDGKDRLEAQGDSAYIDVKHTADKTVASAEAQLSALGDMVNTETSRFQEGFEQGRGIGKQLENDAPGQAREAMNQSKEVAGDLANEAIDMAQEGLEKGKEVATDAQGGLEEMRP</sequence>
<gene>
    <name evidence="1" type="ORF">QFC21_003667</name>
</gene>
<dbReference type="Proteomes" id="UP001227268">
    <property type="component" value="Unassembled WGS sequence"/>
</dbReference>
<keyword evidence="2" id="KW-1185">Reference proteome</keyword>
<comment type="caution">
    <text evidence="1">The sequence shown here is derived from an EMBL/GenBank/DDBJ whole genome shotgun (WGS) entry which is preliminary data.</text>
</comment>
<protein>
    <submittedName>
        <fullName evidence="1">Uncharacterized protein</fullName>
    </submittedName>
</protein>
<evidence type="ECO:0000313" key="2">
    <source>
        <dbReference type="Proteomes" id="UP001227268"/>
    </source>
</evidence>
<name>A0ACC2VNF1_9TREE</name>
<organism evidence="1 2">
    <name type="scientific">Naganishia friedmannii</name>
    <dbReference type="NCBI Taxonomy" id="89922"/>
    <lineage>
        <taxon>Eukaryota</taxon>
        <taxon>Fungi</taxon>
        <taxon>Dikarya</taxon>
        <taxon>Basidiomycota</taxon>
        <taxon>Agaricomycotina</taxon>
        <taxon>Tremellomycetes</taxon>
        <taxon>Filobasidiales</taxon>
        <taxon>Filobasidiaceae</taxon>
        <taxon>Naganishia</taxon>
    </lineage>
</organism>
<reference evidence="1" key="1">
    <citation type="submission" date="2023-04" db="EMBL/GenBank/DDBJ databases">
        <title>Draft Genome sequencing of Naganishia species isolated from polar environments using Oxford Nanopore Technology.</title>
        <authorList>
            <person name="Leo P."/>
            <person name="Venkateswaran K."/>
        </authorList>
    </citation>
    <scope>NUCLEOTIDE SEQUENCE</scope>
    <source>
        <strain evidence="1">MNA-CCFEE 5423</strain>
    </source>
</reference>
<proteinExistence type="predicted"/>